<sequence>MSGKEEEIMVDRVCCKLSRLQQQPVFSQLPTSGLVKISFSPPPL</sequence>
<keyword evidence="2" id="KW-1185">Reference proteome</keyword>
<organism evidence="1 2">
    <name type="scientific">Trichinella papuae</name>
    <dbReference type="NCBI Taxonomy" id="268474"/>
    <lineage>
        <taxon>Eukaryota</taxon>
        <taxon>Metazoa</taxon>
        <taxon>Ecdysozoa</taxon>
        <taxon>Nematoda</taxon>
        <taxon>Enoplea</taxon>
        <taxon>Dorylaimia</taxon>
        <taxon>Trichinellida</taxon>
        <taxon>Trichinellidae</taxon>
        <taxon>Trichinella</taxon>
    </lineage>
</organism>
<reference evidence="1 2" key="1">
    <citation type="submission" date="2015-01" db="EMBL/GenBank/DDBJ databases">
        <title>Evolution of Trichinella species and genotypes.</title>
        <authorList>
            <person name="Korhonen P.K."/>
            <person name="Edoardo P."/>
            <person name="Giuseppe L.R."/>
            <person name="Gasser R.B."/>
        </authorList>
    </citation>
    <scope>NUCLEOTIDE SEQUENCE [LARGE SCALE GENOMIC DNA]</scope>
    <source>
        <strain evidence="1">ISS1980</strain>
    </source>
</reference>
<accession>A0A0V1MA80</accession>
<dbReference type="OrthoDB" id="10553410at2759"/>
<proteinExistence type="predicted"/>
<dbReference type="AlphaFoldDB" id="A0A0V1MA80"/>
<protein>
    <submittedName>
        <fullName evidence="1">Uncharacterized protein</fullName>
    </submittedName>
</protein>
<evidence type="ECO:0000313" key="1">
    <source>
        <dbReference type="EMBL" id="KRZ68665.1"/>
    </source>
</evidence>
<evidence type="ECO:0000313" key="2">
    <source>
        <dbReference type="Proteomes" id="UP000054843"/>
    </source>
</evidence>
<dbReference type="EMBL" id="JYDO01000158">
    <property type="protein sequence ID" value="KRZ68665.1"/>
    <property type="molecule type" value="Genomic_DNA"/>
</dbReference>
<name>A0A0V1MA80_9BILA</name>
<dbReference type="Proteomes" id="UP000054843">
    <property type="component" value="Unassembled WGS sequence"/>
</dbReference>
<gene>
    <name evidence="1" type="ORF">T10_1998</name>
</gene>
<comment type="caution">
    <text evidence="1">The sequence shown here is derived from an EMBL/GenBank/DDBJ whole genome shotgun (WGS) entry which is preliminary data.</text>
</comment>